<protein>
    <recommendedName>
        <fullName evidence="1">Zinc-ribbon domain-containing protein</fullName>
    </recommendedName>
</protein>
<dbReference type="PIRSF" id="PIRSF012641">
    <property type="entry name" value="UCP012641"/>
    <property type="match status" value="1"/>
</dbReference>
<keyword evidence="3" id="KW-1185">Reference proteome</keyword>
<organism evidence="2 3">
    <name type="scientific">Chromatocurvus halotolerans</name>
    <dbReference type="NCBI Taxonomy" id="1132028"/>
    <lineage>
        <taxon>Bacteria</taxon>
        <taxon>Pseudomonadati</taxon>
        <taxon>Pseudomonadota</taxon>
        <taxon>Gammaproteobacteria</taxon>
        <taxon>Cellvibrionales</taxon>
        <taxon>Halieaceae</taxon>
        <taxon>Chromatocurvus</taxon>
    </lineage>
</organism>
<accession>A0A4V2SBA9</accession>
<sequence>MKRFRCDCGSQVFFDSDHCVACGARLGFDPATRNMRTVSKGDDSVYCAADGERFRLCDNGEIYNVCNWLRPAAASHPLCFGCQFNRTVPNQSLPDNDRRWRVLEEGKKRLFFTLMQLQVPLVSGWEDPRYGLLFDFIEDGRSRDMFAESFATTGYLGGVITINTLEADDVARTQVRHQMNESYRTVLGHLRHESGHYFWSRLEPDAETRDAFGQTFGDDSRDYAGALQYHYNHGPVSNWRDHYISAYASVHPTEDWAECWGHYLHIYDALETAATQGLVYRAPAEMSMAERISVWMDISTTLNELNRSMGLGDAYPFSINRHVANKLEFVDRIIRLLQTRR</sequence>
<name>A0A4V2SBA9_9GAMM</name>
<proteinExistence type="predicted"/>
<dbReference type="Pfam" id="PF15887">
    <property type="entry name" value="Peptidase_Mx"/>
    <property type="match status" value="1"/>
</dbReference>
<dbReference type="OrthoDB" id="256753at2"/>
<feature type="domain" description="Zinc-ribbon" evidence="1">
    <location>
        <begin position="4"/>
        <end position="92"/>
    </location>
</feature>
<dbReference type="Gene3D" id="3.40.390.70">
    <property type="match status" value="1"/>
</dbReference>
<comment type="caution">
    <text evidence="2">The sequence shown here is derived from an EMBL/GenBank/DDBJ whole genome shotgun (WGS) entry which is preliminary data.</text>
</comment>
<gene>
    <name evidence="2" type="ORF">EV688_11259</name>
</gene>
<dbReference type="InterPro" id="IPR031321">
    <property type="entry name" value="UCP012641"/>
</dbReference>
<reference evidence="2 3" key="1">
    <citation type="submission" date="2019-03" db="EMBL/GenBank/DDBJ databases">
        <title>Genomic Encyclopedia of Type Strains, Phase IV (KMG-IV): sequencing the most valuable type-strain genomes for metagenomic binning, comparative biology and taxonomic classification.</title>
        <authorList>
            <person name="Goeker M."/>
        </authorList>
    </citation>
    <scope>NUCLEOTIDE SEQUENCE [LARGE SCALE GENOMIC DNA]</scope>
    <source>
        <strain evidence="2 3">DSM 23344</strain>
    </source>
</reference>
<dbReference type="Pfam" id="PF10005">
    <property type="entry name" value="Zn_ribbon_DZR_6"/>
    <property type="match status" value="1"/>
</dbReference>
<dbReference type="RefSeq" id="WP_117318745.1">
    <property type="nucleotide sequence ID" value="NZ_QQSW01000015.1"/>
</dbReference>
<dbReference type="EMBL" id="SLWX01000012">
    <property type="protein sequence ID" value="TCO74700.1"/>
    <property type="molecule type" value="Genomic_DNA"/>
</dbReference>
<evidence type="ECO:0000313" key="3">
    <source>
        <dbReference type="Proteomes" id="UP000294980"/>
    </source>
</evidence>
<evidence type="ECO:0000259" key="1">
    <source>
        <dbReference type="Pfam" id="PF10005"/>
    </source>
</evidence>
<dbReference type="InterPro" id="IPR011201">
    <property type="entry name" value="Zinc-ribbon_6_bact"/>
</dbReference>
<dbReference type="AlphaFoldDB" id="A0A4V2SBA9"/>
<evidence type="ECO:0000313" key="2">
    <source>
        <dbReference type="EMBL" id="TCO74700.1"/>
    </source>
</evidence>
<dbReference type="Proteomes" id="UP000294980">
    <property type="component" value="Unassembled WGS sequence"/>
</dbReference>